<dbReference type="Proteomes" id="UP000242188">
    <property type="component" value="Unassembled WGS sequence"/>
</dbReference>
<reference evidence="1 2" key="1">
    <citation type="journal article" date="2017" name="Nat. Ecol. Evol.">
        <title>Scallop genome provides insights into evolution of bilaterian karyotype and development.</title>
        <authorList>
            <person name="Wang S."/>
            <person name="Zhang J."/>
            <person name="Jiao W."/>
            <person name="Li J."/>
            <person name="Xun X."/>
            <person name="Sun Y."/>
            <person name="Guo X."/>
            <person name="Huan P."/>
            <person name="Dong B."/>
            <person name="Zhang L."/>
            <person name="Hu X."/>
            <person name="Sun X."/>
            <person name="Wang J."/>
            <person name="Zhao C."/>
            <person name="Wang Y."/>
            <person name="Wang D."/>
            <person name="Huang X."/>
            <person name="Wang R."/>
            <person name="Lv J."/>
            <person name="Li Y."/>
            <person name="Zhang Z."/>
            <person name="Liu B."/>
            <person name="Lu W."/>
            <person name="Hui Y."/>
            <person name="Liang J."/>
            <person name="Zhou Z."/>
            <person name="Hou R."/>
            <person name="Li X."/>
            <person name="Liu Y."/>
            <person name="Li H."/>
            <person name="Ning X."/>
            <person name="Lin Y."/>
            <person name="Zhao L."/>
            <person name="Xing Q."/>
            <person name="Dou J."/>
            <person name="Li Y."/>
            <person name="Mao J."/>
            <person name="Guo H."/>
            <person name="Dou H."/>
            <person name="Li T."/>
            <person name="Mu C."/>
            <person name="Jiang W."/>
            <person name="Fu Q."/>
            <person name="Fu X."/>
            <person name="Miao Y."/>
            <person name="Liu J."/>
            <person name="Yu Q."/>
            <person name="Li R."/>
            <person name="Liao H."/>
            <person name="Li X."/>
            <person name="Kong Y."/>
            <person name="Jiang Z."/>
            <person name="Chourrout D."/>
            <person name="Li R."/>
            <person name="Bao Z."/>
        </authorList>
    </citation>
    <scope>NUCLEOTIDE SEQUENCE [LARGE SCALE GENOMIC DNA]</scope>
    <source>
        <strain evidence="1 2">PY_sf001</strain>
    </source>
</reference>
<keyword evidence="2" id="KW-1185">Reference proteome</keyword>
<dbReference type="OrthoDB" id="6222486at2759"/>
<protein>
    <submittedName>
        <fullName evidence="1">Ribonuclease H2 subunit C</fullName>
    </submittedName>
</protein>
<dbReference type="PANTHER" id="PTHR47204">
    <property type="entry name" value="OS02G0168900 PROTEIN"/>
    <property type="match status" value="1"/>
</dbReference>
<dbReference type="Pfam" id="PF08615">
    <property type="entry name" value="RNase_H2_suC"/>
    <property type="match status" value="1"/>
</dbReference>
<sequence>MATYLTVTGGLEDVKLHAVPCHIHYDGKANISQYFESNSRKSVEAMTASFRGRPLKGEVINVPHGYTGLVVKETRKAVTEDEDRHLTTINKFKEINYWNLDRTPCEDDKMKQALHWLDLAKVLHQPLEDESSQKSTVGN</sequence>
<dbReference type="PANTHER" id="PTHR47204:SF1">
    <property type="entry name" value="RIBONUCLEASE H2 SUBUNIT C"/>
    <property type="match status" value="1"/>
</dbReference>
<dbReference type="Gene3D" id="2.40.128.680">
    <property type="match status" value="1"/>
</dbReference>
<name>A0A210PPH2_MIZYE</name>
<dbReference type="CDD" id="cd09271">
    <property type="entry name" value="RNase_H2-C"/>
    <property type="match status" value="1"/>
</dbReference>
<comment type="caution">
    <text evidence="1">The sequence shown here is derived from an EMBL/GenBank/DDBJ whole genome shotgun (WGS) entry which is preliminary data.</text>
</comment>
<evidence type="ECO:0000313" key="2">
    <source>
        <dbReference type="Proteomes" id="UP000242188"/>
    </source>
</evidence>
<dbReference type="AlphaFoldDB" id="A0A210PPH2"/>
<proteinExistence type="predicted"/>
<dbReference type="EMBL" id="NEDP02005568">
    <property type="protein sequence ID" value="OWF38373.1"/>
    <property type="molecule type" value="Genomic_DNA"/>
</dbReference>
<organism evidence="1 2">
    <name type="scientific">Mizuhopecten yessoensis</name>
    <name type="common">Japanese scallop</name>
    <name type="synonym">Patinopecten yessoensis</name>
    <dbReference type="NCBI Taxonomy" id="6573"/>
    <lineage>
        <taxon>Eukaryota</taxon>
        <taxon>Metazoa</taxon>
        <taxon>Spiralia</taxon>
        <taxon>Lophotrochozoa</taxon>
        <taxon>Mollusca</taxon>
        <taxon>Bivalvia</taxon>
        <taxon>Autobranchia</taxon>
        <taxon>Pteriomorphia</taxon>
        <taxon>Pectinida</taxon>
        <taxon>Pectinoidea</taxon>
        <taxon>Pectinidae</taxon>
        <taxon>Mizuhopecten</taxon>
    </lineage>
</organism>
<dbReference type="InterPro" id="IPR013924">
    <property type="entry name" value="RNase_H2_suC"/>
</dbReference>
<gene>
    <name evidence="1" type="ORF">KP79_PYT10750</name>
</gene>
<dbReference type="STRING" id="6573.A0A210PPH2"/>
<dbReference type="GO" id="GO:0032299">
    <property type="term" value="C:ribonuclease H2 complex"/>
    <property type="evidence" value="ECO:0007669"/>
    <property type="project" value="InterPro"/>
</dbReference>
<dbReference type="GO" id="GO:0006401">
    <property type="term" value="P:RNA catabolic process"/>
    <property type="evidence" value="ECO:0007669"/>
    <property type="project" value="InterPro"/>
</dbReference>
<accession>A0A210PPH2</accession>
<evidence type="ECO:0000313" key="1">
    <source>
        <dbReference type="EMBL" id="OWF38373.1"/>
    </source>
</evidence>